<dbReference type="GeneID" id="40328347"/>
<reference evidence="1 2" key="1">
    <citation type="journal article" date="2018" name="BMC Genomics">
        <title>Genomic comparison of Trypanosoma conorhini and Trypanosoma rangeli to Trypanosoma cruzi strains of high and low virulence.</title>
        <authorList>
            <person name="Bradwell K.R."/>
            <person name="Koparde V.N."/>
            <person name="Matveyev A.V."/>
            <person name="Serrano M.G."/>
            <person name="Alves J.M."/>
            <person name="Parikh H."/>
            <person name="Huang B."/>
            <person name="Lee V."/>
            <person name="Espinosa-Alvarez O."/>
            <person name="Ortiz P.A."/>
            <person name="Costa-Martins A.G."/>
            <person name="Teixeira M.M."/>
            <person name="Buck G.A."/>
        </authorList>
    </citation>
    <scope>NUCLEOTIDE SEQUENCE [LARGE SCALE GENOMIC DNA]</scope>
    <source>
        <strain evidence="1 2">AM80</strain>
    </source>
</reference>
<accession>A0A422NJC9</accession>
<dbReference type="EMBL" id="MKGL01000130">
    <property type="protein sequence ID" value="RNF05588.1"/>
    <property type="molecule type" value="Genomic_DNA"/>
</dbReference>
<keyword evidence="2" id="KW-1185">Reference proteome</keyword>
<dbReference type="RefSeq" id="XP_029238765.1">
    <property type="nucleotide sequence ID" value="XM_029381343.1"/>
</dbReference>
<dbReference type="VEuPathDB" id="TriTrypDB:TRSC58_03019"/>
<sequence>MRLAPLCLESCIGAYKTKMIGVKVFELHTGPRTVERVQLEKKGTLAAQLSTLSVAIGKPIGISSAAFHTVRGNAIDKEPLATDVPLDTIGITDDSFLVIWLKKTNMTPQDEPQKEVQGSDVDGCAFSHVVSNAPMSETPLPGMGLVSARTLTGPMEEATTSITPPAVTSQPVLTGTASTDGANSEWVLLLLREVENAKQKMDFFWERCTAELERDNSTLEKEHLLTVLGSITRLTEQQQVVEIAIASLQEQTGNRVRVASVLVSICEVYANILKELAATRQQERTGVQDNVAAIMQLQGKIQENVRSLLPATPSKASIQRPVAAASYVKEASRLSASSYTISKEEYALHESLLQQFFSAVGHVTVTGSELLTHFDNLGDLYAAVSVRYNLQHSLMQEAVRRCLQLHLPPLAPATPIVCYLHNGREVEYVETIVLHSLGLNLRPPHLWIEVALPPDVENCCRTYYYSSLVGLSQREKPTCLQSVQRDVCRFSELKSVCPRLSLRNPQWMEHDNHTHARLRRSKLAAALLSRRPDLLVNMDAVLGSYTGREETLWKLLTAGVDS</sequence>
<dbReference type="OrthoDB" id="248791at2759"/>
<proteinExistence type="predicted"/>
<dbReference type="OMA" id="YSEWEAS"/>
<dbReference type="AlphaFoldDB" id="A0A422NJC9"/>
<organism evidence="1 2">
    <name type="scientific">Trypanosoma rangeli</name>
    <dbReference type="NCBI Taxonomy" id="5698"/>
    <lineage>
        <taxon>Eukaryota</taxon>
        <taxon>Discoba</taxon>
        <taxon>Euglenozoa</taxon>
        <taxon>Kinetoplastea</taxon>
        <taxon>Metakinetoplastina</taxon>
        <taxon>Trypanosomatida</taxon>
        <taxon>Trypanosomatidae</taxon>
        <taxon>Trypanosoma</taxon>
        <taxon>Herpetosoma</taxon>
    </lineage>
</organism>
<name>A0A422NJC9_TRYRA</name>
<protein>
    <submittedName>
        <fullName evidence="1">Uncharacterized protein</fullName>
    </submittedName>
</protein>
<evidence type="ECO:0000313" key="1">
    <source>
        <dbReference type="EMBL" id="RNF05588.1"/>
    </source>
</evidence>
<gene>
    <name evidence="1" type="ORF">TraAM80_04414</name>
</gene>
<evidence type="ECO:0000313" key="2">
    <source>
        <dbReference type="Proteomes" id="UP000283634"/>
    </source>
</evidence>
<dbReference type="Proteomes" id="UP000283634">
    <property type="component" value="Unassembled WGS sequence"/>
</dbReference>
<comment type="caution">
    <text evidence="1">The sequence shown here is derived from an EMBL/GenBank/DDBJ whole genome shotgun (WGS) entry which is preliminary data.</text>
</comment>